<dbReference type="OrthoDB" id="1354075at2"/>
<dbReference type="AlphaFoldDB" id="A0A1V9FV17"/>
<organism evidence="1 2">
    <name type="scientific">Niastella populi</name>
    <dbReference type="NCBI Taxonomy" id="550983"/>
    <lineage>
        <taxon>Bacteria</taxon>
        <taxon>Pseudomonadati</taxon>
        <taxon>Bacteroidota</taxon>
        <taxon>Chitinophagia</taxon>
        <taxon>Chitinophagales</taxon>
        <taxon>Chitinophagaceae</taxon>
        <taxon>Niastella</taxon>
    </lineage>
</organism>
<dbReference type="Proteomes" id="UP000192276">
    <property type="component" value="Unassembled WGS sequence"/>
</dbReference>
<keyword evidence="2" id="KW-1185">Reference proteome</keyword>
<gene>
    <name evidence="1" type="ORF">A4R26_17930</name>
</gene>
<dbReference type="STRING" id="550983.A4R26_17930"/>
<protein>
    <submittedName>
        <fullName evidence="1">Uncharacterized protein</fullName>
    </submittedName>
</protein>
<dbReference type="EMBL" id="LWBP01000123">
    <property type="protein sequence ID" value="OQP62161.1"/>
    <property type="molecule type" value="Genomic_DNA"/>
</dbReference>
<sequence>MAQWIFMISIMLLMACDRRNTKPPAPAPAAAVTHYPAALPPSVINYLQHVYPQWRVVEKSDYSKTWWSFYDTSYNPCWARTDINDDQLADYALWLKKGTQLRLAICTGEANRLFSHTIVIDTSDVFNEAAHNLSMGIAVAPPAQIDVVKPRIQSLILKPNGFALMELEERTRIYHWANESIQTFYMK</sequence>
<accession>A0A1V9FV17</accession>
<comment type="caution">
    <text evidence="1">The sequence shown here is derived from an EMBL/GenBank/DDBJ whole genome shotgun (WGS) entry which is preliminary data.</text>
</comment>
<proteinExistence type="predicted"/>
<dbReference type="RefSeq" id="WP_081163946.1">
    <property type="nucleotide sequence ID" value="NZ_LWBP01000123.1"/>
</dbReference>
<name>A0A1V9FV17_9BACT</name>
<evidence type="ECO:0000313" key="2">
    <source>
        <dbReference type="Proteomes" id="UP000192276"/>
    </source>
</evidence>
<evidence type="ECO:0000313" key="1">
    <source>
        <dbReference type="EMBL" id="OQP62161.1"/>
    </source>
</evidence>
<reference evidence="2" key="1">
    <citation type="submission" date="2016-04" db="EMBL/GenBank/DDBJ databases">
        <authorList>
            <person name="Chen L."/>
            <person name="Zhuang W."/>
            <person name="Wang G."/>
        </authorList>
    </citation>
    <scope>NUCLEOTIDE SEQUENCE [LARGE SCALE GENOMIC DNA]</scope>
    <source>
        <strain evidence="2">208</strain>
    </source>
</reference>